<reference evidence="3" key="2">
    <citation type="submission" date="2025-08" db="UniProtKB">
        <authorList>
            <consortium name="RefSeq"/>
        </authorList>
    </citation>
    <scope>IDENTIFICATION</scope>
</reference>
<feature type="domain" description="Immunoglobulin" evidence="1">
    <location>
        <begin position="65"/>
        <end position="184"/>
    </location>
</feature>
<dbReference type="RefSeq" id="XP_072845218.1">
    <property type="nucleotide sequence ID" value="XM_072989117.1"/>
</dbReference>
<reference evidence="2" key="1">
    <citation type="submission" date="2025-05" db="UniProtKB">
        <authorList>
            <consortium name="RefSeq"/>
        </authorList>
    </citation>
    <scope>NUCLEOTIDE SEQUENCE [LARGE SCALE GENOMIC DNA]</scope>
</reference>
<proteinExistence type="predicted"/>
<dbReference type="GeneID" id="110090475"/>
<dbReference type="InterPro" id="IPR036179">
    <property type="entry name" value="Ig-like_dom_sf"/>
</dbReference>
<gene>
    <name evidence="3" type="primary">LOC110090475</name>
</gene>
<dbReference type="InterPro" id="IPR013783">
    <property type="entry name" value="Ig-like_fold"/>
</dbReference>
<evidence type="ECO:0000313" key="3">
    <source>
        <dbReference type="RefSeq" id="XP_072845218.1"/>
    </source>
</evidence>
<name>A0ABM5FII7_9SAUR</name>
<dbReference type="Proteomes" id="UP001652642">
    <property type="component" value="Chromosome 2"/>
</dbReference>
<accession>A0ABM5FII7</accession>
<protein>
    <submittedName>
        <fullName evidence="3">Uncharacterized protein isoform X2</fullName>
    </submittedName>
</protein>
<dbReference type="SMART" id="SM00409">
    <property type="entry name" value="IG"/>
    <property type="match status" value="1"/>
</dbReference>
<evidence type="ECO:0000313" key="2">
    <source>
        <dbReference type="Proteomes" id="UP001652642"/>
    </source>
</evidence>
<dbReference type="Pfam" id="PF07686">
    <property type="entry name" value="V-set"/>
    <property type="match status" value="1"/>
</dbReference>
<keyword evidence="2" id="KW-1185">Reference proteome</keyword>
<dbReference type="InterPro" id="IPR003599">
    <property type="entry name" value="Ig_sub"/>
</dbReference>
<evidence type="ECO:0000259" key="1">
    <source>
        <dbReference type="SMART" id="SM00409"/>
    </source>
</evidence>
<dbReference type="InterPro" id="IPR013106">
    <property type="entry name" value="Ig_V-set"/>
</dbReference>
<sequence>MDLWNRTCEYQREDCWHWSITITKTYQCSRETDRESVCILVAMEKLWLSLMLAGSAAAFLLTAPKSSIAVPPGGTALLPASVNFSASVPEYFQVRWYFLTGPHIRLILIVKADNCQAQNGSQYWKDSCEISIWKTSGYEHRVELSSEDVSLVLWDTRAEDSGTYSVTFLALGVKSSANISLTVSNVGEDAPMSLVKVANETDYGMSSIIRLTLGGLILCLLALILGEHISFTYCTAGKTASWGGRETTLNQATVEPTAPSRLDDTSVYVEMRDPDELYCTISG</sequence>
<dbReference type="SUPFAM" id="SSF48726">
    <property type="entry name" value="Immunoglobulin"/>
    <property type="match status" value="1"/>
</dbReference>
<organism evidence="2 3">
    <name type="scientific">Pogona vitticeps</name>
    <name type="common">central bearded dragon</name>
    <dbReference type="NCBI Taxonomy" id="103695"/>
    <lineage>
        <taxon>Eukaryota</taxon>
        <taxon>Metazoa</taxon>
        <taxon>Chordata</taxon>
        <taxon>Craniata</taxon>
        <taxon>Vertebrata</taxon>
        <taxon>Euteleostomi</taxon>
        <taxon>Lepidosauria</taxon>
        <taxon>Squamata</taxon>
        <taxon>Bifurcata</taxon>
        <taxon>Unidentata</taxon>
        <taxon>Episquamata</taxon>
        <taxon>Toxicofera</taxon>
        <taxon>Iguania</taxon>
        <taxon>Acrodonta</taxon>
        <taxon>Agamidae</taxon>
        <taxon>Amphibolurinae</taxon>
        <taxon>Pogona</taxon>
    </lineage>
</organism>
<dbReference type="Gene3D" id="2.60.40.10">
    <property type="entry name" value="Immunoglobulins"/>
    <property type="match status" value="1"/>
</dbReference>